<dbReference type="AlphaFoldDB" id="A0A0C9X4A6"/>
<name>A0A0C9X4A6_9AGAR</name>
<dbReference type="OrthoDB" id="5569250at2759"/>
<organism evidence="2 3">
    <name type="scientific">Laccaria amethystina LaAM-08-1</name>
    <dbReference type="NCBI Taxonomy" id="1095629"/>
    <lineage>
        <taxon>Eukaryota</taxon>
        <taxon>Fungi</taxon>
        <taxon>Dikarya</taxon>
        <taxon>Basidiomycota</taxon>
        <taxon>Agaricomycotina</taxon>
        <taxon>Agaricomycetes</taxon>
        <taxon>Agaricomycetidae</taxon>
        <taxon>Agaricales</taxon>
        <taxon>Agaricineae</taxon>
        <taxon>Hydnangiaceae</taxon>
        <taxon>Laccaria</taxon>
    </lineage>
</organism>
<accession>A0A0C9X4A6</accession>
<evidence type="ECO:0008006" key="4">
    <source>
        <dbReference type="Google" id="ProtNLM"/>
    </source>
</evidence>
<protein>
    <recommendedName>
        <fullName evidence="4">Fungal-type protein kinase domain-containing protein</fullName>
    </recommendedName>
</protein>
<dbReference type="HOGENOM" id="CLU_1230115_0_0_1"/>
<reference evidence="3" key="2">
    <citation type="submission" date="2015-01" db="EMBL/GenBank/DDBJ databases">
        <title>Evolutionary Origins and Diversification of the Mycorrhizal Mutualists.</title>
        <authorList>
            <consortium name="DOE Joint Genome Institute"/>
            <consortium name="Mycorrhizal Genomics Consortium"/>
            <person name="Kohler A."/>
            <person name="Kuo A."/>
            <person name="Nagy L.G."/>
            <person name="Floudas D."/>
            <person name="Copeland A."/>
            <person name="Barry K.W."/>
            <person name="Cichocki N."/>
            <person name="Veneault-Fourrey C."/>
            <person name="LaButti K."/>
            <person name="Lindquist E.A."/>
            <person name="Lipzen A."/>
            <person name="Lundell T."/>
            <person name="Morin E."/>
            <person name="Murat C."/>
            <person name="Riley R."/>
            <person name="Ohm R."/>
            <person name="Sun H."/>
            <person name="Tunlid A."/>
            <person name="Henrissat B."/>
            <person name="Grigoriev I.V."/>
            <person name="Hibbett D.S."/>
            <person name="Martin F."/>
        </authorList>
    </citation>
    <scope>NUCLEOTIDE SEQUENCE [LARGE SCALE GENOMIC DNA]</scope>
    <source>
        <strain evidence="3">LaAM-08-1</strain>
    </source>
</reference>
<evidence type="ECO:0000313" key="2">
    <source>
        <dbReference type="EMBL" id="KIJ96108.1"/>
    </source>
</evidence>
<feature type="compositionally biased region" description="Basic and acidic residues" evidence="1">
    <location>
        <begin position="52"/>
        <end position="61"/>
    </location>
</feature>
<keyword evidence="3" id="KW-1185">Reference proteome</keyword>
<gene>
    <name evidence="2" type="ORF">K443DRAFT_295185</name>
</gene>
<feature type="region of interest" description="Disordered" evidence="1">
    <location>
        <begin position="38"/>
        <end position="101"/>
    </location>
</feature>
<evidence type="ECO:0000313" key="3">
    <source>
        <dbReference type="Proteomes" id="UP000054477"/>
    </source>
</evidence>
<dbReference type="Proteomes" id="UP000054477">
    <property type="component" value="Unassembled WGS sequence"/>
</dbReference>
<evidence type="ECO:0000256" key="1">
    <source>
        <dbReference type="SAM" id="MobiDB-lite"/>
    </source>
</evidence>
<proteinExistence type="predicted"/>
<dbReference type="EMBL" id="KN838732">
    <property type="protein sequence ID" value="KIJ96108.1"/>
    <property type="molecule type" value="Genomic_DNA"/>
</dbReference>
<sequence>MFHRNDPKQIKAHYGGLEAVQKPDIIFLRRQDIVGSENGEPLIPMQAPSRSFDWHIPKSDDGEGEEEGEDEKRGEEGEDEKYLGASKPPDSPGSAMLGSKRPWLGTYGTSSKRMKHEQLADAALVGRIHIPPSPFVQKAIYAAEILNRDVYALHACSILIIDDVAWIWCFDRLSTIQTTGINFLQDLPYSSALLFTFQRLTRLNRWTIRMPFASPESNDDEVSNR</sequence>
<reference evidence="2 3" key="1">
    <citation type="submission" date="2014-04" db="EMBL/GenBank/DDBJ databases">
        <authorList>
            <consortium name="DOE Joint Genome Institute"/>
            <person name="Kuo A."/>
            <person name="Kohler A."/>
            <person name="Nagy L.G."/>
            <person name="Floudas D."/>
            <person name="Copeland A."/>
            <person name="Barry K.W."/>
            <person name="Cichocki N."/>
            <person name="Veneault-Fourrey C."/>
            <person name="LaButti K."/>
            <person name="Lindquist E.A."/>
            <person name="Lipzen A."/>
            <person name="Lundell T."/>
            <person name="Morin E."/>
            <person name="Murat C."/>
            <person name="Sun H."/>
            <person name="Tunlid A."/>
            <person name="Henrissat B."/>
            <person name="Grigoriev I.V."/>
            <person name="Hibbett D.S."/>
            <person name="Martin F."/>
            <person name="Nordberg H.P."/>
            <person name="Cantor M.N."/>
            <person name="Hua S.X."/>
        </authorList>
    </citation>
    <scope>NUCLEOTIDE SEQUENCE [LARGE SCALE GENOMIC DNA]</scope>
    <source>
        <strain evidence="2 3">LaAM-08-1</strain>
    </source>
</reference>